<sequence length="160" mass="16841">PSPGCLQYVTGLTGRLTTFNFLDVTGSSHLASTQYTQCIRQEAGFCCIRYQVCGDANSFSLDTTMMAAAAAAQTDNTCTLDYLGIEGATQQCQVGSGGSTTSERFCGNFFSTQSAGTANSIVCDCSPPFAVTVRTDAMQDANAATQPNRGVCLMFDQIPC</sequence>
<feature type="domain" description="CUB" evidence="1">
    <location>
        <begin position="3"/>
        <end position="157"/>
    </location>
</feature>
<dbReference type="Proteomes" id="UP000318571">
    <property type="component" value="Chromosome 7"/>
</dbReference>
<reference evidence="2 3" key="1">
    <citation type="journal article" date="2018" name="Nat. Ecol. Evol.">
        <title>Genomic signatures of mitonuclear coevolution across populations of Tigriopus californicus.</title>
        <authorList>
            <person name="Barreto F.S."/>
            <person name="Watson E.T."/>
            <person name="Lima T.G."/>
            <person name="Willett C.S."/>
            <person name="Edmands S."/>
            <person name="Li W."/>
            <person name="Burton R.S."/>
        </authorList>
    </citation>
    <scope>NUCLEOTIDE SEQUENCE [LARGE SCALE GENOMIC DNA]</scope>
    <source>
        <strain evidence="2 3">San Diego</strain>
    </source>
</reference>
<feature type="non-terminal residue" evidence="2">
    <location>
        <position position="1"/>
    </location>
</feature>
<evidence type="ECO:0000313" key="3">
    <source>
        <dbReference type="Proteomes" id="UP000318571"/>
    </source>
</evidence>
<dbReference type="PANTHER" id="PTHR33236">
    <property type="entry name" value="INTRAFLAGELLAR TRANSPORT PROTEIN 122 FAMILY PROTEIN-RELATED"/>
    <property type="match status" value="1"/>
</dbReference>
<gene>
    <name evidence="2" type="ORF">TCAL_06732</name>
</gene>
<dbReference type="Pfam" id="PF26080">
    <property type="entry name" value="CUB_animal"/>
    <property type="match status" value="1"/>
</dbReference>
<accession>A0A553P4Q3</accession>
<organism evidence="2 3">
    <name type="scientific">Tigriopus californicus</name>
    <name type="common">Marine copepod</name>
    <dbReference type="NCBI Taxonomy" id="6832"/>
    <lineage>
        <taxon>Eukaryota</taxon>
        <taxon>Metazoa</taxon>
        <taxon>Ecdysozoa</taxon>
        <taxon>Arthropoda</taxon>
        <taxon>Crustacea</taxon>
        <taxon>Multicrustacea</taxon>
        <taxon>Hexanauplia</taxon>
        <taxon>Copepoda</taxon>
        <taxon>Harpacticoida</taxon>
        <taxon>Harpacticidae</taxon>
        <taxon>Tigriopus</taxon>
    </lineage>
</organism>
<proteinExistence type="predicted"/>
<keyword evidence="3" id="KW-1185">Reference proteome</keyword>
<dbReference type="EMBL" id="VCGU01000008">
    <property type="protein sequence ID" value="TRY72669.1"/>
    <property type="molecule type" value="Genomic_DNA"/>
</dbReference>
<evidence type="ECO:0000259" key="1">
    <source>
        <dbReference type="Pfam" id="PF26080"/>
    </source>
</evidence>
<dbReference type="AlphaFoldDB" id="A0A553P4Q3"/>
<protein>
    <recommendedName>
        <fullName evidence="1">CUB domain-containing protein</fullName>
    </recommendedName>
</protein>
<dbReference type="PANTHER" id="PTHR33236:SF4">
    <property type="entry name" value="CUB DOMAIN-CONTAINING PROTEIN"/>
    <property type="match status" value="1"/>
</dbReference>
<evidence type="ECO:0000313" key="2">
    <source>
        <dbReference type="EMBL" id="TRY72669.1"/>
    </source>
</evidence>
<comment type="caution">
    <text evidence="2">The sequence shown here is derived from an EMBL/GenBank/DDBJ whole genome shotgun (WGS) entry which is preliminary data.</text>
</comment>
<name>A0A553P4Q3_TIGCA</name>
<dbReference type="InterPro" id="IPR058698">
    <property type="entry name" value="CUB_metazoa"/>
</dbReference>